<dbReference type="Proteomes" id="UP000789920">
    <property type="component" value="Unassembled WGS sequence"/>
</dbReference>
<dbReference type="EMBL" id="CAJVQC010034905">
    <property type="protein sequence ID" value="CAG8757618.1"/>
    <property type="molecule type" value="Genomic_DNA"/>
</dbReference>
<accession>A0ACA9QMA3</accession>
<evidence type="ECO:0000313" key="1">
    <source>
        <dbReference type="EMBL" id="CAG8757618.1"/>
    </source>
</evidence>
<keyword evidence="2" id="KW-1185">Reference proteome</keyword>
<sequence>LDSPEVPLITNEKSSMLEKYIDHLKGKLTPQKRNTVSSIIDSFNSKYYMSVPLAQHSHSRLAVQTMASMIIGRINESENVLDGGASFVNLTPFDGQTNSSAKSPTFINDDHIRNIKFNRYKLTSKEMVNANENAPVIKFIFTKIYQDKNVTDGRFLPGHFIELQAKVNGQVVVRKYNPLGGRMSKSFSIYVKIYQNGLLSQHLNQQLVGYEILARGPFSTAMYPPRSPSLISPKLSPSLRGIAKTPLLNPNNPNGCWNELYMIAGGSGITPMLQLILYQLEKSSKETDLSLRYNNRMHLLYGNNTIDDIVDFKLLENLAMTSRGQLTVTYSLVYPPDDWEGLEGRLNSGVISKWFRIIRGETLISSSPNIPLALQTYHMKTLSPKIQHHDDVTSESGLREIESSTGRLVPNIRKLVQGKIVVCGPHAMVNTVEQVLLEM</sequence>
<feature type="non-terminal residue" evidence="1">
    <location>
        <position position="1"/>
    </location>
</feature>
<organism evidence="1 2">
    <name type="scientific">Racocetra persica</name>
    <dbReference type="NCBI Taxonomy" id="160502"/>
    <lineage>
        <taxon>Eukaryota</taxon>
        <taxon>Fungi</taxon>
        <taxon>Fungi incertae sedis</taxon>
        <taxon>Mucoromycota</taxon>
        <taxon>Glomeromycotina</taxon>
        <taxon>Glomeromycetes</taxon>
        <taxon>Diversisporales</taxon>
        <taxon>Gigasporaceae</taxon>
        <taxon>Racocetra</taxon>
    </lineage>
</organism>
<protein>
    <submittedName>
        <fullName evidence="1">29700_t:CDS:1</fullName>
    </submittedName>
</protein>
<evidence type="ECO:0000313" key="2">
    <source>
        <dbReference type="Proteomes" id="UP000789920"/>
    </source>
</evidence>
<comment type="caution">
    <text evidence="1">The sequence shown here is derived from an EMBL/GenBank/DDBJ whole genome shotgun (WGS) entry which is preliminary data.</text>
</comment>
<proteinExistence type="predicted"/>
<reference evidence="1" key="1">
    <citation type="submission" date="2021-06" db="EMBL/GenBank/DDBJ databases">
        <authorList>
            <person name="Kallberg Y."/>
            <person name="Tangrot J."/>
            <person name="Rosling A."/>
        </authorList>
    </citation>
    <scope>NUCLEOTIDE SEQUENCE</scope>
    <source>
        <strain evidence="1">MA461A</strain>
    </source>
</reference>
<gene>
    <name evidence="1" type="ORF">RPERSI_LOCUS14863</name>
</gene>
<feature type="non-terminal residue" evidence="1">
    <location>
        <position position="439"/>
    </location>
</feature>
<name>A0ACA9QMA3_9GLOM</name>